<accession>I0ID11</accession>
<reference evidence="5 6" key="1">
    <citation type="submission" date="2012-02" db="EMBL/GenBank/DDBJ databases">
        <title>Complete genome sequence of Phycisphaera mikurensis NBRC 102666.</title>
        <authorList>
            <person name="Ankai A."/>
            <person name="Hosoyama A."/>
            <person name="Terui Y."/>
            <person name="Sekine M."/>
            <person name="Fukai R."/>
            <person name="Kato Y."/>
            <person name="Nakamura S."/>
            <person name="Yamada-Narita S."/>
            <person name="Kawakoshi A."/>
            <person name="Fukunaga Y."/>
            <person name="Yamazaki S."/>
            <person name="Fujita N."/>
        </authorList>
    </citation>
    <scope>NUCLEOTIDE SEQUENCE [LARGE SCALE GENOMIC DNA]</scope>
    <source>
        <strain evidence="6">NBRC 102666 / KCTC 22515 / FYK2301M01</strain>
    </source>
</reference>
<dbReference type="Pfam" id="PF13377">
    <property type="entry name" value="Peripla_BP_3"/>
    <property type="match status" value="1"/>
</dbReference>
<dbReference type="SUPFAM" id="SSF53822">
    <property type="entry name" value="Periplasmic binding protein-like I"/>
    <property type="match status" value="1"/>
</dbReference>
<name>I0ID11_PHYMF</name>
<organism evidence="5 6">
    <name type="scientific">Phycisphaera mikurensis (strain NBRC 102666 / KCTC 22515 / FYK2301M01)</name>
    <dbReference type="NCBI Taxonomy" id="1142394"/>
    <lineage>
        <taxon>Bacteria</taxon>
        <taxon>Pseudomonadati</taxon>
        <taxon>Planctomycetota</taxon>
        <taxon>Phycisphaerae</taxon>
        <taxon>Phycisphaerales</taxon>
        <taxon>Phycisphaeraceae</taxon>
        <taxon>Phycisphaera</taxon>
    </lineage>
</organism>
<keyword evidence="2" id="KW-0238">DNA-binding</keyword>
<dbReference type="Gene3D" id="1.10.260.40">
    <property type="entry name" value="lambda repressor-like DNA-binding domains"/>
    <property type="match status" value="1"/>
</dbReference>
<dbReference type="GO" id="GO:0000976">
    <property type="term" value="F:transcription cis-regulatory region binding"/>
    <property type="evidence" value="ECO:0007669"/>
    <property type="project" value="TreeGrafter"/>
</dbReference>
<dbReference type="SMART" id="SM00354">
    <property type="entry name" value="HTH_LACI"/>
    <property type="match status" value="1"/>
</dbReference>
<keyword evidence="6" id="KW-1185">Reference proteome</keyword>
<dbReference type="PANTHER" id="PTHR30146">
    <property type="entry name" value="LACI-RELATED TRANSCRIPTIONAL REPRESSOR"/>
    <property type="match status" value="1"/>
</dbReference>
<dbReference type="KEGG" id="phm:PSMK_09900"/>
<dbReference type="InterPro" id="IPR010982">
    <property type="entry name" value="Lambda_DNA-bd_dom_sf"/>
</dbReference>
<dbReference type="InterPro" id="IPR000843">
    <property type="entry name" value="HTH_LacI"/>
</dbReference>
<keyword evidence="3" id="KW-0804">Transcription</keyword>
<dbReference type="CDD" id="cd06267">
    <property type="entry name" value="PBP1_LacI_sugar_binding-like"/>
    <property type="match status" value="1"/>
</dbReference>
<feature type="domain" description="HTH lacI-type" evidence="4">
    <location>
        <begin position="1"/>
        <end position="57"/>
    </location>
</feature>
<evidence type="ECO:0000259" key="4">
    <source>
        <dbReference type="PROSITE" id="PS50932"/>
    </source>
</evidence>
<dbReference type="GO" id="GO:0003700">
    <property type="term" value="F:DNA-binding transcription factor activity"/>
    <property type="evidence" value="ECO:0007669"/>
    <property type="project" value="TreeGrafter"/>
</dbReference>
<dbReference type="STRING" id="1142394.PSMK_09900"/>
<keyword evidence="1" id="KW-0805">Transcription regulation</keyword>
<evidence type="ECO:0000256" key="3">
    <source>
        <dbReference type="ARBA" id="ARBA00023163"/>
    </source>
</evidence>
<dbReference type="EMBL" id="AP012338">
    <property type="protein sequence ID" value="BAM03149.1"/>
    <property type="molecule type" value="Genomic_DNA"/>
</dbReference>
<evidence type="ECO:0000256" key="1">
    <source>
        <dbReference type="ARBA" id="ARBA00023015"/>
    </source>
</evidence>
<gene>
    <name evidence="5" type="ordered locus">PSMK_09900</name>
</gene>
<protein>
    <submittedName>
        <fullName evidence="5">LacI family transcriptional regulator</fullName>
    </submittedName>
</protein>
<proteinExistence type="predicted"/>
<evidence type="ECO:0000313" key="6">
    <source>
        <dbReference type="Proteomes" id="UP000007881"/>
    </source>
</evidence>
<sequence length="350" mass="36305">MTLKDVAAASGLSVGTVSDIVNRGLADRYAEATQKKVASLIAEMGYRPARAAQDLRRGRSFGVGVVMVHGFENPFYARLYGRLQAELLARGLTAELIVLASVEAGALREAAGRLSGRGVDGLVVGPVYPWDKAVLGELRALTASGLPVTPFGAIGHLPKVGGVAMDDDAGGAAAAGFLLARGHERIAFLGAYPPADARLGRGSVQQGFSRVLSEAGLQRKAWMLPCGDRSSYAESFEAADAFTRRWIDAPPAARPTAVLAKTDQIAIPLLSALHLRGVAVPGDVSVMGYDNVPESGYTVPALTTVDNGIDARCAAIAASTAERLGLGSGDPLPAPAAPRLIERASVRTLA</sequence>
<dbReference type="SUPFAM" id="SSF47413">
    <property type="entry name" value="lambda repressor-like DNA-binding domains"/>
    <property type="match status" value="1"/>
</dbReference>
<evidence type="ECO:0000313" key="5">
    <source>
        <dbReference type="EMBL" id="BAM03149.1"/>
    </source>
</evidence>
<dbReference type="CDD" id="cd01392">
    <property type="entry name" value="HTH_LacI"/>
    <property type="match status" value="1"/>
</dbReference>
<dbReference type="HOGENOM" id="CLU_037628_6_1_0"/>
<dbReference type="InterPro" id="IPR028082">
    <property type="entry name" value="Peripla_BP_I"/>
</dbReference>
<dbReference type="Gene3D" id="3.40.50.2300">
    <property type="match status" value="2"/>
</dbReference>
<dbReference type="Pfam" id="PF00356">
    <property type="entry name" value="LacI"/>
    <property type="match status" value="1"/>
</dbReference>
<dbReference type="InterPro" id="IPR046335">
    <property type="entry name" value="LacI/GalR-like_sensor"/>
</dbReference>
<dbReference type="AlphaFoldDB" id="I0ID11"/>
<dbReference type="eggNOG" id="COG1609">
    <property type="taxonomic scope" value="Bacteria"/>
</dbReference>
<dbReference type="PANTHER" id="PTHR30146:SF138">
    <property type="entry name" value="TRANSCRIPTIONAL REGULATORY PROTEIN"/>
    <property type="match status" value="1"/>
</dbReference>
<evidence type="ECO:0000256" key="2">
    <source>
        <dbReference type="ARBA" id="ARBA00023125"/>
    </source>
</evidence>
<dbReference type="PROSITE" id="PS50932">
    <property type="entry name" value="HTH_LACI_2"/>
    <property type="match status" value="1"/>
</dbReference>
<dbReference type="Proteomes" id="UP000007881">
    <property type="component" value="Chromosome"/>
</dbReference>